<dbReference type="OrthoDB" id="1734416at2759"/>
<gene>
    <name evidence="1" type="ORF">TSUD_92860</name>
</gene>
<evidence type="ECO:0000313" key="2">
    <source>
        <dbReference type="Proteomes" id="UP000242715"/>
    </source>
</evidence>
<proteinExistence type="predicted"/>
<reference evidence="2" key="1">
    <citation type="journal article" date="2017" name="Front. Plant Sci.">
        <title>Climate Clever Clovers: New Paradigm to Reduce the Environmental Footprint of Ruminants by Breeding Low Methanogenic Forages Utilizing Haplotype Variation.</title>
        <authorList>
            <person name="Kaur P."/>
            <person name="Appels R."/>
            <person name="Bayer P.E."/>
            <person name="Keeble-Gagnere G."/>
            <person name="Wang J."/>
            <person name="Hirakawa H."/>
            <person name="Shirasawa K."/>
            <person name="Vercoe P."/>
            <person name="Stefanova K."/>
            <person name="Durmic Z."/>
            <person name="Nichols P."/>
            <person name="Revell C."/>
            <person name="Isobe S.N."/>
            <person name="Edwards D."/>
            <person name="Erskine W."/>
        </authorList>
    </citation>
    <scope>NUCLEOTIDE SEQUENCE [LARGE SCALE GENOMIC DNA]</scope>
    <source>
        <strain evidence="2">cv. Daliak</strain>
    </source>
</reference>
<organism evidence="1 2">
    <name type="scientific">Trifolium subterraneum</name>
    <name type="common">Subterranean clover</name>
    <dbReference type="NCBI Taxonomy" id="3900"/>
    <lineage>
        <taxon>Eukaryota</taxon>
        <taxon>Viridiplantae</taxon>
        <taxon>Streptophyta</taxon>
        <taxon>Embryophyta</taxon>
        <taxon>Tracheophyta</taxon>
        <taxon>Spermatophyta</taxon>
        <taxon>Magnoliopsida</taxon>
        <taxon>eudicotyledons</taxon>
        <taxon>Gunneridae</taxon>
        <taxon>Pentapetalae</taxon>
        <taxon>rosids</taxon>
        <taxon>fabids</taxon>
        <taxon>Fabales</taxon>
        <taxon>Fabaceae</taxon>
        <taxon>Papilionoideae</taxon>
        <taxon>50 kb inversion clade</taxon>
        <taxon>NPAAA clade</taxon>
        <taxon>Hologalegina</taxon>
        <taxon>IRL clade</taxon>
        <taxon>Trifolieae</taxon>
        <taxon>Trifolium</taxon>
    </lineage>
</organism>
<sequence length="197" mass="21665">MAHSVFPDSPLGPDAYHEYESLLVQDYEELSKKSGKIPGQIGSLLQEKLNFEDGGRLQFPSSGEDVPHLEASSSGRNFFEHNPLDNIADTVQKLAISVHHFPMILCPISPRAFVLPSEGLVAESYLSVEHEDSISPGLPPLSTGLLSDTDDVPPGATLTAHFLYHLAAKVTNDMHSFAEMCALYNNFWSLDFTIFFS</sequence>
<dbReference type="EMBL" id="DF973812">
    <property type="protein sequence ID" value="GAU40514.1"/>
    <property type="molecule type" value="Genomic_DNA"/>
</dbReference>
<name>A0A2Z6N6K4_TRISU</name>
<accession>A0A2Z6N6K4</accession>
<keyword evidence="2" id="KW-1185">Reference proteome</keyword>
<protein>
    <submittedName>
        <fullName evidence="1">Uncharacterized protein</fullName>
    </submittedName>
</protein>
<dbReference type="AlphaFoldDB" id="A0A2Z6N6K4"/>
<dbReference type="Proteomes" id="UP000242715">
    <property type="component" value="Unassembled WGS sequence"/>
</dbReference>
<evidence type="ECO:0000313" key="1">
    <source>
        <dbReference type="EMBL" id="GAU40514.1"/>
    </source>
</evidence>